<gene>
    <name evidence="3" type="ORF">PoB_000479200</name>
</gene>
<dbReference type="InterPro" id="IPR042089">
    <property type="entry name" value="Peptidase_M13_dom_2"/>
</dbReference>
<keyword evidence="1" id="KW-1133">Transmembrane helix</keyword>
<evidence type="ECO:0000313" key="3">
    <source>
        <dbReference type="EMBL" id="GFN78286.1"/>
    </source>
</evidence>
<keyword evidence="4" id="KW-1185">Reference proteome</keyword>
<dbReference type="GO" id="GO:0004222">
    <property type="term" value="F:metalloendopeptidase activity"/>
    <property type="evidence" value="ECO:0007669"/>
    <property type="project" value="InterPro"/>
</dbReference>
<protein>
    <submittedName>
        <fullName evidence="3">Endothelin-converting enzyme 1</fullName>
    </submittedName>
</protein>
<dbReference type="PANTHER" id="PTHR11733:SF167">
    <property type="entry name" value="FI17812P1-RELATED"/>
    <property type="match status" value="1"/>
</dbReference>
<dbReference type="PANTHER" id="PTHR11733">
    <property type="entry name" value="ZINC METALLOPROTEASE FAMILY M13 NEPRILYSIN-RELATED"/>
    <property type="match status" value="1"/>
</dbReference>
<dbReference type="GO" id="GO:0005886">
    <property type="term" value="C:plasma membrane"/>
    <property type="evidence" value="ECO:0007669"/>
    <property type="project" value="TreeGrafter"/>
</dbReference>
<dbReference type="Gene3D" id="1.10.1380.10">
    <property type="entry name" value="Neutral endopeptidase , domain2"/>
    <property type="match status" value="1"/>
</dbReference>
<sequence length="599" mass="68434">MIDSKETALIDSSPTSPAAPARLRARIMASGYRYQMLDGKNIDGFELELREESKPNQSAPYLKAIAIVLGLVAMALLVALVFVIAQQSREDDFQVCITAECVSTSAAILSRMDSEIHPCEDMYHLACGKWINNTMLPSGFSRLSMLGQISSRNQVKMRKLLESDGTLLGNNNSTAVNKLKIWYRTCMDRDTIEQQGHDRLLEMMVELGFWTVSPPPQGQLPWNRDQWSLQDALVKTHKLFGSSLFDISIEKDPTEENENILMFTQDGLTLSYKNEYKDKSNNFKKAFIAFAVQVGTLLGGDADNVSAKMEQVYEFEKNLSEIFVPREKLIDPLQIYKKFSLLQFQEMLGDWLNIKSYLKEIFYGREFSNDTDIIVTTPAYFSQLGQVVNATDKETLANYVIWNIVQSMLEYLPDDFRQASLLLTQAENGVSSLPERWIRCLREARSAVGFASSALFVENYFSPQSKIKVDNVLEQVKLQFISNLDSVDWLDEVTRLRLVDKAKAVSSLVGYPDWILQAENLDHRYEKLTVKEGDLFNNNLHLISYLFNRTLEKYDKKPDPEEWHFFPDIVNAFYNPLYNNIVMPAGILQPPVYSPDYPE</sequence>
<evidence type="ECO:0000259" key="2">
    <source>
        <dbReference type="Pfam" id="PF05649"/>
    </source>
</evidence>
<accession>A0AAV3Y666</accession>
<feature type="domain" description="Peptidase M13 N-terminal" evidence="2">
    <location>
        <begin position="118"/>
        <end position="512"/>
    </location>
</feature>
<dbReference type="Proteomes" id="UP000735302">
    <property type="component" value="Unassembled WGS sequence"/>
</dbReference>
<dbReference type="Pfam" id="PF05649">
    <property type="entry name" value="Peptidase_M13_N"/>
    <property type="match status" value="1"/>
</dbReference>
<dbReference type="SUPFAM" id="SSF55486">
    <property type="entry name" value="Metalloproteases ('zincins'), catalytic domain"/>
    <property type="match status" value="1"/>
</dbReference>
<feature type="transmembrane region" description="Helical" evidence="1">
    <location>
        <begin position="64"/>
        <end position="85"/>
    </location>
</feature>
<dbReference type="EMBL" id="BLXT01000588">
    <property type="protein sequence ID" value="GFN78286.1"/>
    <property type="molecule type" value="Genomic_DNA"/>
</dbReference>
<evidence type="ECO:0000256" key="1">
    <source>
        <dbReference type="SAM" id="Phobius"/>
    </source>
</evidence>
<organism evidence="3 4">
    <name type="scientific">Plakobranchus ocellatus</name>
    <dbReference type="NCBI Taxonomy" id="259542"/>
    <lineage>
        <taxon>Eukaryota</taxon>
        <taxon>Metazoa</taxon>
        <taxon>Spiralia</taxon>
        <taxon>Lophotrochozoa</taxon>
        <taxon>Mollusca</taxon>
        <taxon>Gastropoda</taxon>
        <taxon>Heterobranchia</taxon>
        <taxon>Euthyneura</taxon>
        <taxon>Panpulmonata</taxon>
        <taxon>Sacoglossa</taxon>
        <taxon>Placobranchoidea</taxon>
        <taxon>Plakobranchidae</taxon>
        <taxon>Plakobranchus</taxon>
    </lineage>
</organism>
<dbReference type="PROSITE" id="PS51885">
    <property type="entry name" value="NEPRILYSIN"/>
    <property type="match status" value="1"/>
</dbReference>
<dbReference type="InterPro" id="IPR000718">
    <property type="entry name" value="Peptidase_M13"/>
</dbReference>
<dbReference type="AlphaFoldDB" id="A0AAV3Y666"/>
<dbReference type="GO" id="GO:0016485">
    <property type="term" value="P:protein processing"/>
    <property type="evidence" value="ECO:0007669"/>
    <property type="project" value="TreeGrafter"/>
</dbReference>
<keyword evidence="1" id="KW-0472">Membrane</keyword>
<dbReference type="CDD" id="cd08662">
    <property type="entry name" value="M13"/>
    <property type="match status" value="1"/>
</dbReference>
<comment type="caution">
    <text evidence="3">The sequence shown here is derived from an EMBL/GenBank/DDBJ whole genome shotgun (WGS) entry which is preliminary data.</text>
</comment>
<evidence type="ECO:0000313" key="4">
    <source>
        <dbReference type="Proteomes" id="UP000735302"/>
    </source>
</evidence>
<proteinExistence type="predicted"/>
<name>A0AAV3Y666_9GAST</name>
<keyword evidence="1" id="KW-0812">Transmembrane</keyword>
<dbReference type="InterPro" id="IPR008753">
    <property type="entry name" value="Peptidase_M13_N"/>
</dbReference>
<reference evidence="3 4" key="1">
    <citation type="journal article" date="2021" name="Elife">
        <title>Chloroplast acquisition without the gene transfer in kleptoplastic sea slugs, Plakobranchus ocellatus.</title>
        <authorList>
            <person name="Maeda T."/>
            <person name="Takahashi S."/>
            <person name="Yoshida T."/>
            <person name="Shimamura S."/>
            <person name="Takaki Y."/>
            <person name="Nagai Y."/>
            <person name="Toyoda A."/>
            <person name="Suzuki Y."/>
            <person name="Arimoto A."/>
            <person name="Ishii H."/>
            <person name="Satoh N."/>
            <person name="Nishiyama T."/>
            <person name="Hasebe M."/>
            <person name="Maruyama T."/>
            <person name="Minagawa J."/>
            <person name="Obokata J."/>
            <person name="Shigenobu S."/>
        </authorList>
    </citation>
    <scope>NUCLEOTIDE SEQUENCE [LARGE SCALE GENOMIC DNA]</scope>
</reference>